<dbReference type="Proteomes" id="UP001234178">
    <property type="component" value="Unassembled WGS sequence"/>
</dbReference>
<evidence type="ECO:0000313" key="2">
    <source>
        <dbReference type="Proteomes" id="UP001234178"/>
    </source>
</evidence>
<reference evidence="1 2" key="1">
    <citation type="journal article" date="2023" name="Nucleic Acids Res.">
        <title>The hologenome of Daphnia magna reveals possible DNA methylation and microbiome-mediated evolution of the host genome.</title>
        <authorList>
            <person name="Chaturvedi A."/>
            <person name="Li X."/>
            <person name="Dhandapani V."/>
            <person name="Marshall H."/>
            <person name="Kissane S."/>
            <person name="Cuenca-Cambronero M."/>
            <person name="Asole G."/>
            <person name="Calvet F."/>
            <person name="Ruiz-Romero M."/>
            <person name="Marangio P."/>
            <person name="Guigo R."/>
            <person name="Rago D."/>
            <person name="Mirbahai L."/>
            <person name="Eastwood N."/>
            <person name="Colbourne J.K."/>
            <person name="Zhou J."/>
            <person name="Mallon E."/>
            <person name="Orsini L."/>
        </authorList>
    </citation>
    <scope>NUCLEOTIDE SEQUENCE [LARGE SCALE GENOMIC DNA]</scope>
    <source>
        <strain evidence="1">LRV0_1</strain>
    </source>
</reference>
<name>A0ABQ9ZI90_9CRUS</name>
<sequence length="94" mass="10256">MNFLVSSDTCNTEDGCWPANAKQPLLLLLPTHCSTAPSLSSVAAGCPSSQSKTSFDRTDPNRRQGTVAWLLLLRRLLHSTIEACKKTENEHGQT</sequence>
<protein>
    <submittedName>
        <fullName evidence="1">Uncharacterized protein</fullName>
    </submittedName>
</protein>
<proteinExistence type="predicted"/>
<keyword evidence="2" id="KW-1185">Reference proteome</keyword>
<accession>A0ABQ9ZI90</accession>
<comment type="caution">
    <text evidence="1">The sequence shown here is derived from an EMBL/GenBank/DDBJ whole genome shotgun (WGS) entry which is preliminary data.</text>
</comment>
<organism evidence="1 2">
    <name type="scientific">Daphnia magna</name>
    <dbReference type="NCBI Taxonomy" id="35525"/>
    <lineage>
        <taxon>Eukaryota</taxon>
        <taxon>Metazoa</taxon>
        <taxon>Ecdysozoa</taxon>
        <taxon>Arthropoda</taxon>
        <taxon>Crustacea</taxon>
        <taxon>Branchiopoda</taxon>
        <taxon>Diplostraca</taxon>
        <taxon>Cladocera</taxon>
        <taxon>Anomopoda</taxon>
        <taxon>Daphniidae</taxon>
        <taxon>Daphnia</taxon>
    </lineage>
</organism>
<gene>
    <name evidence="1" type="ORF">OUZ56_021381</name>
</gene>
<evidence type="ECO:0000313" key="1">
    <source>
        <dbReference type="EMBL" id="KAK4012280.1"/>
    </source>
</evidence>
<dbReference type="EMBL" id="JAOYFB010000003">
    <property type="protein sequence ID" value="KAK4012280.1"/>
    <property type="molecule type" value="Genomic_DNA"/>
</dbReference>